<protein>
    <submittedName>
        <fullName evidence="8">Flagellar biosynthetic protein FliR</fullName>
    </submittedName>
</protein>
<keyword evidence="5 7" id="KW-1133">Transmembrane helix</keyword>
<dbReference type="OrthoDB" id="9779817at2"/>
<feature type="transmembrane region" description="Helical" evidence="7">
    <location>
        <begin position="51"/>
        <end position="71"/>
    </location>
</feature>
<evidence type="ECO:0000256" key="2">
    <source>
        <dbReference type="ARBA" id="ARBA00009772"/>
    </source>
</evidence>
<keyword evidence="9" id="KW-1185">Reference proteome</keyword>
<feature type="transmembrane region" description="Helical" evidence="7">
    <location>
        <begin position="129"/>
        <end position="149"/>
    </location>
</feature>
<evidence type="ECO:0000256" key="6">
    <source>
        <dbReference type="ARBA" id="ARBA00023136"/>
    </source>
</evidence>
<dbReference type="GO" id="GO:0006605">
    <property type="term" value="P:protein targeting"/>
    <property type="evidence" value="ECO:0007669"/>
    <property type="project" value="InterPro"/>
</dbReference>
<comment type="subcellular location">
    <subcellularLocation>
        <location evidence="1">Cell membrane</location>
        <topology evidence="1">Multi-pass membrane protein</topology>
    </subcellularLocation>
</comment>
<organism evidence="8 9">
    <name type="scientific">Pseudorhodobacter antarcticus</name>
    <dbReference type="NCBI Taxonomy" id="1077947"/>
    <lineage>
        <taxon>Bacteria</taxon>
        <taxon>Pseudomonadati</taxon>
        <taxon>Pseudomonadota</taxon>
        <taxon>Alphaproteobacteria</taxon>
        <taxon>Rhodobacterales</taxon>
        <taxon>Paracoccaceae</taxon>
        <taxon>Pseudorhodobacter</taxon>
    </lineage>
</organism>
<evidence type="ECO:0000256" key="3">
    <source>
        <dbReference type="ARBA" id="ARBA00022475"/>
    </source>
</evidence>
<dbReference type="RefSeq" id="WP_050520573.1">
    <property type="nucleotide sequence ID" value="NZ_FOCO01000037.1"/>
</dbReference>
<evidence type="ECO:0000256" key="1">
    <source>
        <dbReference type="ARBA" id="ARBA00004651"/>
    </source>
</evidence>
<evidence type="ECO:0000256" key="5">
    <source>
        <dbReference type="ARBA" id="ARBA00022989"/>
    </source>
</evidence>
<dbReference type="STRING" id="1077947.SAMN05216227_103727"/>
<dbReference type="GO" id="GO:0005886">
    <property type="term" value="C:plasma membrane"/>
    <property type="evidence" value="ECO:0007669"/>
    <property type="project" value="UniProtKB-SubCell"/>
</dbReference>
<accession>A0A1H8L1H2</accession>
<dbReference type="InterPro" id="IPR002010">
    <property type="entry name" value="T3SS_IM_R"/>
</dbReference>
<proteinExistence type="inferred from homology"/>
<feature type="transmembrane region" description="Helical" evidence="7">
    <location>
        <begin position="215"/>
        <end position="244"/>
    </location>
</feature>
<dbReference type="PANTHER" id="PTHR30065:SF1">
    <property type="entry name" value="SURFACE PRESENTATION OF ANTIGENS PROTEIN SPAR"/>
    <property type="match status" value="1"/>
</dbReference>
<keyword evidence="8" id="KW-0966">Cell projection</keyword>
<dbReference type="PANTHER" id="PTHR30065">
    <property type="entry name" value="FLAGELLAR BIOSYNTHETIC PROTEIN FLIR"/>
    <property type="match status" value="1"/>
</dbReference>
<keyword evidence="6 7" id="KW-0472">Membrane</keyword>
<evidence type="ECO:0000256" key="4">
    <source>
        <dbReference type="ARBA" id="ARBA00022692"/>
    </source>
</evidence>
<evidence type="ECO:0000313" key="8">
    <source>
        <dbReference type="EMBL" id="SEN99012.1"/>
    </source>
</evidence>
<dbReference type="PRINTS" id="PR00953">
    <property type="entry name" value="TYPE3IMRPROT"/>
</dbReference>
<dbReference type="EMBL" id="FOCO01000037">
    <property type="protein sequence ID" value="SEN99012.1"/>
    <property type="molecule type" value="Genomic_DNA"/>
</dbReference>
<keyword evidence="8" id="KW-0282">Flagellum</keyword>
<keyword evidence="4 7" id="KW-0812">Transmembrane</keyword>
<feature type="transmembrane region" description="Helical" evidence="7">
    <location>
        <begin position="83"/>
        <end position="108"/>
    </location>
</feature>
<dbReference type="Pfam" id="PF01311">
    <property type="entry name" value="Bac_export_1"/>
    <property type="match status" value="1"/>
</dbReference>
<evidence type="ECO:0000256" key="7">
    <source>
        <dbReference type="SAM" id="Phobius"/>
    </source>
</evidence>
<name>A0A1H8L1H2_9RHOB</name>
<keyword evidence="8" id="KW-0969">Cilium</keyword>
<dbReference type="Proteomes" id="UP000183002">
    <property type="component" value="Unassembled WGS sequence"/>
</dbReference>
<dbReference type="AlphaFoldDB" id="A0A1H8L1H2"/>
<reference evidence="8 9" key="1">
    <citation type="submission" date="2016-10" db="EMBL/GenBank/DDBJ databases">
        <authorList>
            <person name="de Groot N.N."/>
        </authorList>
    </citation>
    <scope>NUCLEOTIDE SEQUENCE [LARGE SCALE GENOMIC DNA]</scope>
    <source>
        <strain evidence="8 9">CGMCC 1.10836</strain>
    </source>
</reference>
<comment type="similarity">
    <text evidence="2">Belongs to the FliR/MopE/SpaR family.</text>
</comment>
<evidence type="ECO:0000313" key="9">
    <source>
        <dbReference type="Proteomes" id="UP000183002"/>
    </source>
</evidence>
<feature type="transmembrane region" description="Helical" evidence="7">
    <location>
        <begin position="20"/>
        <end position="39"/>
    </location>
</feature>
<feature type="transmembrane region" description="Helical" evidence="7">
    <location>
        <begin position="182"/>
        <end position="203"/>
    </location>
</feature>
<gene>
    <name evidence="8" type="ORF">SAMN05216227_103727</name>
</gene>
<sequence length="259" mass="27145">MTPLFEGLLELTTLTHSLVWEVFLVFLRVGAAMALLPAFGEQSIPKRVRVALSLCFTAIVWPAISGSFSPMEAGFATPVATEVIVGLALGIGLRLFVFALQIAGTLAAQSTSLSQLFGGQGGEPQPSMSTLFVVSGLALAVIAGLHVRIAELFILSYDMLPPGIFPDGSVFARWGVGQISNAFSLAFSLASPFIAASMIYNIALGVINRAMPQLMVVFVGAPALTLGGLVLLAVATPVMLAFWAQTLNAYINAPFSVSP</sequence>
<keyword evidence="3" id="KW-1003">Cell membrane</keyword>